<keyword evidence="2" id="KW-1185">Reference proteome</keyword>
<dbReference type="EMBL" id="OX465078">
    <property type="protein sequence ID" value="CAI9270480.1"/>
    <property type="molecule type" value="Genomic_DNA"/>
</dbReference>
<organism evidence="1 2">
    <name type="scientific">Lactuca saligna</name>
    <name type="common">Willowleaf lettuce</name>
    <dbReference type="NCBI Taxonomy" id="75948"/>
    <lineage>
        <taxon>Eukaryota</taxon>
        <taxon>Viridiplantae</taxon>
        <taxon>Streptophyta</taxon>
        <taxon>Embryophyta</taxon>
        <taxon>Tracheophyta</taxon>
        <taxon>Spermatophyta</taxon>
        <taxon>Magnoliopsida</taxon>
        <taxon>eudicotyledons</taxon>
        <taxon>Gunneridae</taxon>
        <taxon>Pentapetalae</taxon>
        <taxon>asterids</taxon>
        <taxon>campanulids</taxon>
        <taxon>Asterales</taxon>
        <taxon>Asteraceae</taxon>
        <taxon>Cichorioideae</taxon>
        <taxon>Cichorieae</taxon>
        <taxon>Lactucinae</taxon>
        <taxon>Lactuca</taxon>
    </lineage>
</organism>
<reference evidence="1" key="1">
    <citation type="submission" date="2023-04" db="EMBL/GenBank/DDBJ databases">
        <authorList>
            <person name="Vijverberg K."/>
            <person name="Xiong W."/>
            <person name="Schranz E."/>
        </authorList>
    </citation>
    <scope>NUCLEOTIDE SEQUENCE</scope>
</reference>
<gene>
    <name evidence="1" type="ORF">LSALG_LOCUS10790</name>
</gene>
<dbReference type="AlphaFoldDB" id="A0AA35Y9V5"/>
<dbReference type="Proteomes" id="UP001177003">
    <property type="component" value="Chromosome 2"/>
</dbReference>
<dbReference type="InterPro" id="IPR025322">
    <property type="entry name" value="PADRE_dom"/>
</dbReference>
<name>A0AA35Y9V5_LACSI</name>
<proteinExistence type="predicted"/>
<protein>
    <submittedName>
        <fullName evidence="1">Uncharacterized protein</fullName>
    </submittedName>
</protein>
<evidence type="ECO:0000313" key="1">
    <source>
        <dbReference type="EMBL" id="CAI9270480.1"/>
    </source>
</evidence>
<accession>A0AA35Y9V5</accession>
<sequence>MQRLWGIVYQDYFGHVVLESNAVKRYGIRATPVDLEENLEPGKIYFLVELPKLPKTAEKTLTIRRVRWRKSSRLENAAVTTAVEGRQAEVAYRRWSEREEEATVGEKED</sequence>
<dbReference type="Pfam" id="PF14009">
    <property type="entry name" value="PADRE"/>
    <property type="match status" value="1"/>
</dbReference>
<evidence type="ECO:0000313" key="2">
    <source>
        <dbReference type="Proteomes" id="UP001177003"/>
    </source>
</evidence>